<evidence type="ECO:0000256" key="12">
    <source>
        <dbReference type="ARBA" id="ARBA00042420"/>
    </source>
</evidence>
<evidence type="ECO:0000256" key="8">
    <source>
        <dbReference type="ARBA" id="ARBA00022807"/>
    </source>
</evidence>
<comment type="catalytic activity">
    <reaction evidence="1">
        <text>Thiol-dependent hydrolysis of ester, thioester, amide, peptide and isopeptide bonds formed by the C-terminal Gly of ubiquitin (a 76-residue protein attached to proteins as an intracellular targeting signal).</text>
        <dbReference type="EC" id="3.4.19.12"/>
    </reaction>
</comment>
<dbReference type="InterPro" id="IPR038765">
    <property type="entry name" value="Papain-like_cys_pep_sf"/>
</dbReference>
<evidence type="ECO:0000256" key="11">
    <source>
        <dbReference type="ARBA" id="ARBA00042154"/>
    </source>
</evidence>
<dbReference type="GO" id="GO:0004843">
    <property type="term" value="F:cysteine-type deubiquitinase activity"/>
    <property type="evidence" value="ECO:0007669"/>
    <property type="project" value="UniProtKB-EC"/>
</dbReference>
<dbReference type="Pfam" id="PF00443">
    <property type="entry name" value="UCH"/>
    <property type="match status" value="1"/>
</dbReference>
<keyword evidence="6" id="KW-0833">Ubl conjugation pathway</keyword>
<accession>A0A158R4S0</accession>
<keyword evidence="5" id="KW-0645">Protease</keyword>
<evidence type="ECO:0000256" key="6">
    <source>
        <dbReference type="ARBA" id="ARBA00022786"/>
    </source>
</evidence>
<dbReference type="GO" id="GO:0006508">
    <property type="term" value="P:proteolysis"/>
    <property type="evidence" value="ECO:0007669"/>
    <property type="project" value="UniProtKB-KW"/>
</dbReference>
<feature type="compositionally biased region" description="Low complexity" evidence="14">
    <location>
        <begin position="102"/>
        <end position="114"/>
    </location>
</feature>
<dbReference type="GO" id="GO:0042981">
    <property type="term" value="P:regulation of apoptotic process"/>
    <property type="evidence" value="ECO:0007669"/>
    <property type="project" value="TreeGrafter"/>
</dbReference>
<dbReference type="PROSITE" id="PS50235">
    <property type="entry name" value="USP_3"/>
    <property type="match status" value="1"/>
</dbReference>
<comment type="similarity">
    <text evidence="3">Belongs to the peptidase C19 family.</text>
</comment>
<dbReference type="InterPro" id="IPR001394">
    <property type="entry name" value="Peptidase_C19_UCH"/>
</dbReference>
<comment type="subcellular location">
    <subcellularLocation>
        <location evidence="2">Nucleus</location>
        <location evidence="2">Nucleolus</location>
    </subcellularLocation>
</comment>
<sequence>MESSFIPESRFEGHVTTFHVLRFDAVDCIKRTWPFDKSNVSDDVDESISSFPKIFTALTSPNKVIESPETKTDLQSASSGTSDSRLCSVACSGLQLIQSAYSDSESTSSSSSPSPGKRRKLCNGSVSPNSSIKNNFSNGLSYGNVSYSSLPPSSDDSLSKSSICSQEKHIKLTLTPKQSGLVFLPRSLDLNAQKNVISERSEKLLKPSVCSVESSSSKIANGKISNGMSLVPKISLNKNEAQPSTSGVQSSSLSSSSQAFLKKDPVVNGYSTSIKQNGNLLQAKFLNGAVRTERKRLLSERGEAAAKFPIIDRQSLMMTWRDSRLFKSSNRNCGVGLHNYSNDCFLNAVLQTMLHTPPLARYVAEQHNSALCSKLLYRVNNCFVCALGTHMRHAVNTSNPFKPNWIQPFLRKIFPAHIPGYQEDAHELFNLLLDALDPPTSTKQMNLSSHSSNHMIDTRPSTPIEQIFGGTLRNQIRCTECMEIFINYERIRELNLGLRMRKRDVSTLAMDDLLSDYFATETFGQYECKKCRRKTQAQRSTRVLRAPNVLLIQLKRFTSFGSKIRTPVNMELNLRLDRFMYQSGDPCVYQLNAVIEHMGGGVDHGHYIAMVRGFDGKTWHLFDDEESRPISLSALHQRQAYLMVYTKREIKSLLTNSVNGKLRDSKPKAADI</sequence>
<dbReference type="GO" id="GO:0016579">
    <property type="term" value="P:protein deubiquitination"/>
    <property type="evidence" value="ECO:0007669"/>
    <property type="project" value="InterPro"/>
</dbReference>
<name>A0A158R4S0_9BILA</name>
<evidence type="ECO:0000256" key="7">
    <source>
        <dbReference type="ARBA" id="ARBA00022801"/>
    </source>
</evidence>
<evidence type="ECO:0000256" key="14">
    <source>
        <dbReference type="SAM" id="MobiDB-lite"/>
    </source>
</evidence>
<evidence type="ECO:0000256" key="3">
    <source>
        <dbReference type="ARBA" id="ARBA00009085"/>
    </source>
</evidence>
<protein>
    <recommendedName>
        <fullName evidence="9">Ubiquitin carboxyl-terminal hydrolase 36</fullName>
        <ecNumber evidence="4">3.4.19.12</ecNumber>
    </recommendedName>
    <alternativeName>
        <fullName evidence="12">Deubiquitinating enzyme 36</fullName>
    </alternativeName>
    <alternativeName>
        <fullName evidence="11">Protein scrawny</fullName>
    </alternativeName>
    <alternativeName>
        <fullName evidence="10">Ubiquitin thioesterase 36</fullName>
    </alternativeName>
    <alternativeName>
        <fullName evidence="13">Ubiquitin-specific-processing protease 36</fullName>
    </alternativeName>
</protein>
<dbReference type="GO" id="GO:0005829">
    <property type="term" value="C:cytosol"/>
    <property type="evidence" value="ECO:0007669"/>
    <property type="project" value="TreeGrafter"/>
</dbReference>
<dbReference type="PANTHER" id="PTHR24006:SF758">
    <property type="entry name" value="UBIQUITIN CARBOXYL-TERMINAL HYDROLASE 36"/>
    <property type="match status" value="1"/>
</dbReference>
<evidence type="ECO:0000256" key="4">
    <source>
        <dbReference type="ARBA" id="ARBA00012759"/>
    </source>
</evidence>
<evidence type="ECO:0000313" key="17">
    <source>
        <dbReference type="WBParaSite" id="SMUV_0000423501-mRNA-1"/>
    </source>
</evidence>
<dbReference type="InterPro" id="IPR050164">
    <property type="entry name" value="Peptidase_C19"/>
</dbReference>
<evidence type="ECO:0000256" key="1">
    <source>
        <dbReference type="ARBA" id="ARBA00000707"/>
    </source>
</evidence>
<proteinExistence type="inferred from homology"/>
<evidence type="ECO:0000256" key="10">
    <source>
        <dbReference type="ARBA" id="ARBA00041300"/>
    </source>
</evidence>
<dbReference type="GO" id="GO:0005730">
    <property type="term" value="C:nucleolus"/>
    <property type="evidence" value="ECO:0007669"/>
    <property type="project" value="UniProtKB-SubCell"/>
</dbReference>
<evidence type="ECO:0000256" key="13">
    <source>
        <dbReference type="ARBA" id="ARBA00043009"/>
    </source>
</evidence>
<evidence type="ECO:0000259" key="15">
    <source>
        <dbReference type="PROSITE" id="PS50235"/>
    </source>
</evidence>
<dbReference type="Gene3D" id="3.90.70.10">
    <property type="entry name" value="Cysteine proteinases"/>
    <property type="match status" value="1"/>
</dbReference>
<dbReference type="PROSITE" id="PS00973">
    <property type="entry name" value="USP_2"/>
    <property type="match status" value="1"/>
</dbReference>
<dbReference type="PANTHER" id="PTHR24006">
    <property type="entry name" value="UBIQUITIN CARBOXYL-TERMINAL HYDROLASE"/>
    <property type="match status" value="1"/>
</dbReference>
<dbReference type="WBParaSite" id="SMUV_0000423501-mRNA-1">
    <property type="protein sequence ID" value="SMUV_0000423501-mRNA-1"/>
    <property type="gene ID" value="SMUV_0000423501"/>
</dbReference>
<evidence type="ECO:0000256" key="5">
    <source>
        <dbReference type="ARBA" id="ARBA00022670"/>
    </source>
</evidence>
<dbReference type="AlphaFoldDB" id="A0A158R4S0"/>
<evidence type="ECO:0000313" key="16">
    <source>
        <dbReference type="Proteomes" id="UP000046393"/>
    </source>
</evidence>
<organism evidence="16 17">
    <name type="scientific">Syphacia muris</name>
    <dbReference type="NCBI Taxonomy" id="451379"/>
    <lineage>
        <taxon>Eukaryota</taxon>
        <taxon>Metazoa</taxon>
        <taxon>Ecdysozoa</taxon>
        <taxon>Nematoda</taxon>
        <taxon>Chromadorea</taxon>
        <taxon>Rhabditida</taxon>
        <taxon>Spirurina</taxon>
        <taxon>Oxyuridomorpha</taxon>
        <taxon>Oxyuroidea</taxon>
        <taxon>Oxyuridae</taxon>
        <taxon>Syphacia</taxon>
    </lineage>
</organism>
<dbReference type="InterPro" id="IPR028889">
    <property type="entry name" value="USP"/>
</dbReference>
<feature type="region of interest" description="Disordered" evidence="14">
    <location>
        <begin position="102"/>
        <end position="127"/>
    </location>
</feature>
<evidence type="ECO:0000256" key="2">
    <source>
        <dbReference type="ARBA" id="ARBA00004604"/>
    </source>
</evidence>
<dbReference type="Proteomes" id="UP000046393">
    <property type="component" value="Unplaced"/>
</dbReference>
<reference evidence="17" key="1">
    <citation type="submission" date="2016-04" db="UniProtKB">
        <authorList>
            <consortium name="WormBaseParasite"/>
        </authorList>
    </citation>
    <scope>IDENTIFICATION</scope>
</reference>
<dbReference type="SUPFAM" id="SSF54001">
    <property type="entry name" value="Cysteine proteinases"/>
    <property type="match status" value="1"/>
</dbReference>
<keyword evidence="16" id="KW-1185">Reference proteome</keyword>
<dbReference type="InterPro" id="IPR018200">
    <property type="entry name" value="USP_CS"/>
</dbReference>
<feature type="domain" description="USP" evidence="15">
    <location>
        <begin position="335"/>
        <end position="648"/>
    </location>
</feature>
<dbReference type="STRING" id="451379.A0A158R4S0"/>
<keyword evidence="8" id="KW-0788">Thiol protease</keyword>
<evidence type="ECO:0000256" key="9">
    <source>
        <dbReference type="ARBA" id="ARBA00039432"/>
    </source>
</evidence>
<dbReference type="EC" id="3.4.19.12" evidence="4"/>
<keyword evidence="7" id="KW-0378">Hydrolase</keyword>